<gene>
    <name evidence="2" type="ORF">B0H15DRAFT_798652</name>
</gene>
<feature type="compositionally biased region" description="Basic residues" evidence="1">
    <location>
        <begin position="858"/>
        <end position="869"/>
    </location>
</feature>
<organism evidence="2 3">
    <name type="scientific">Mycena belliarum</name>
    <dbReference type="NCBI Taxonomy" id="1033014"/>
    <lineage>
        <taxon>Eukaryota</taxon>
        <taxon>Fungi</taxon>
        <taxon>Dikarya</taxon>
        <taxon>Basidiomycota</taxon>
        <taxon>Agaricomycotina</taxon>
        <taxon>Agaricomycetes</taxon>
        <taxon>Agaricomycetidae</taxon>
        <taxon>Agaricales</taxon>
        <taxon>Marasmiineae</taxon>
        <taxon>Mycenaceae</taxon>
        <taxon>Mycena</taxon>
    </lineage>
</organism>
<name>A0AAD6UAD4_9AGAR</name>
<feature type="region of interest" description="Disordered" evidence="1">
    <location>
        <begin position="846"/>
        <end position="893"/>
    </location>
</feature>
<feature type="region of interest" description="Disordered" evidence="1">
    <location>
        <begin position="610"/>
        <end position="672"/>
    </location>
</feature>
<proteinExistence type="predicted"/>
<feature type="region of interest" description="Disordered" evidence="1">
    <location>
        <begin position="511"/>
        <end position="562"/>
    </location>
</feature>
<keyword evidence="3" id="KW-1185">Reference proteome</keyword>
<dbReference type="Proteomes" id="UP001222325">
    <property type="component" value="Unassembled WGS sequence"/>
</dbReference>
<protein>
    <submittedName>
        <fullName evidence="2">Uncharacterized protein</fullName>
    </submittedName>
</protein>
<sequence>MSSAQNFPAVHPAFAASLQRHNALMQLPTYLANPAVRSHTVWGPWKNGRRMVRMLPPPGHVPGPDDPEAPYAELTIIGVVSDNLPALGSLGNHNPNSQYPKALCNAKYTMQVKPPVNDPVFLQSHAAAMSGVEAFEHEVCGTANHIRSDDDGVISLRVGQHVFEKKARGSSSDVDPHRVFVPEASRAAYEETLKTHDLRLLVVWDPQGRRVPADLIQELLPGSLAQFLVRLVYFKIYNRGKVTHAMNAELVQLDVIRWAPPPPPRQLRANGPFVHPNTVNGNSAAGQGVPSFTQSGPFPQAAFGGPSYASGATTTAYQQHPNGYSPTADANANIVPHMQAGASPMSAHPAPWPHPAYGGPSNGRGGETAARQQPLIAATSNYPVAYGQTHTTQHGAPSTSTHQALTAHVHPGPSKDGYAVTPSNYGGPAVYGNGPSRSFGPAGPALAGEGTKTTQTEVTGGPSRYTPTLPKVTDWSPDARRLLAGVKFTEGPLKGQPVLGYVEPVLQSHVGDTTTPHDPPTAAHAGSAQGHWPSGNPGYMTNDYSAEAPAPGSMTNGAGVLSPSTPISRGPYVPFNNVSQWYANSAFERPSTATHGNAYAPAFNAGSLGPWTANSVPTGGAETQTTGRPHEQQQQLFSAPSTPAQSHEQHMHSVPSTPAGQRPDGSAIRPSTLQSPISTVAPTMGAYTIAPVPSSFTPNNFTEPRRMTPASTPAQSTPVISVTPADEQRHVAPAYVQSTQSGITTQGAENREPLFLPGSPTSAVNLNDSRAETPQSMPSLEDQEGPPTWQSVTPMWVGMYGDVAQSFEIQRDGDSAGSSGASSSSGDAFMARHGAIDPVLTYAYSSASEEEEGGLVGYRRKRDAKGKRRATFESDEEESRRAARLRYDDSDGT</sequence>
<reference evidence="2" key="1">
    <citation type="submission" date="2023-03" db="EMBL/GenBank/DDBJ databases">
        <title>Massive genome expansion in bonnet fungi (Mycena s.s.) driven by repeated elements and novel gene families across ecological guilds.</title>
        <authorList>
            <consortium name="Lawrence Berkeley National Laboratory"/>
            <person name="Harder C.B."/>
            <person name="Miyauchi S."/>
            <person name="Viragh M."/>
            <person name="Kuo A."/>
            <person name="Thoen E."/>
            <person name="Andreopoulos B."/>
            <person name="Lu D."/>
            <person name="Skrede I."/>
            <person name="Drula E."/>
            <person name="Henrissat B."/>
            <person name="Morin E."/>
            <person name="Kohler A."/>
            <person name="Barry K."/>
            <person name="LaButti K."/>
            <person name="Morin E."/>
            <person name="Salamov A."/>
            <person name="Lipzen A."/>
            <person name="Mereny Z."/>
            <person name="Hegedus B."/>
            <person name="Baldrian P."/>
            <person name="Stursova M."/>
            <person name="Weitz H."/>
            <person name="Taylor A."/>
            <person name="Grigoriev I.V."/>
            <person name="Nagy L.G."/>
            <person name="Martin F."/>
            <person name="Kauserud H."/>
        </authorList>
    </citation>
    <scope>NUCLEOTIDE SEQUENCE</scope>
    <source>
        <strain evidence="2">CBHHK173m</strain>
    </source>
</reference>
<dbReference type="EMBL" id="JARJCN010000013">
    <property type="protein sequence ID" value="KAJ7095456.1"/>
    <property type="molecule type" value="Genomic_DNA"/>
</dbReference>
<feature type="region of interest" description="Disordered" evidence="1">
    <location>
        <begin position="429"/>
        <end position="472"/>
    </location>
</feature>
<feature type="region of interest" description="Disordered" evidence="1">
    <location>
        <begin position="340"/>
        <end position="370"/>
    </location>
</feature>
<feature type="region of interest" description="Disordered" evidence="1">
    <location>
        <begin position="759"/>
        <end position="788"/>
    </location>
</feature>
<dbReference type="AlphaFoldDB" id="A0AAD6UAD4"/>
<comment type="caution">
    <text evidence="2">The sequence shown here is derived from an EMBL/GenBank/DDBJ whole genome shotgun (WGS) entry which is preliminary data.</text>
</comment>
<feature type="compositionally biased region" description="Low complexity" evidence="1">
    <location>
        <begin position="512"/>
        <end position="525"/>
    </location>
</feature>
<feature type="compositionally biased region" description="Polar residues" evidence="1">
    <location>
        <begin position="612"/>
        <end position="646"/>
    </location>
</feature>
<accession>A0AAD6UAD4</accession>
<evidence type="ECO:0000313" key="2">
    <source>
        <dbReference type="EMBL" id="KAJ7095456.1"/>
    </source>
</evidence>
<feature type="compositionally biased region" description="Basic and acidic residues" evidence="1">
    <location>
        <begin position="878"/>
        <end position="893"/>
    </location>
</feature>
<evidence type="ECO:0000313" key="3">
    <source>
        <dbReference type="Proteomes" id="UP001222325"/>
    </source>
</evidence>
<evidence type="ECO:0000256" key="1">
    <source>
        <dbReference type="SAM" id="MobiDB-lite"/>
    </source>
</evidence>
<feature type="compositionally biased region" description="Polar residues" evidence="1">
    <location>
        <begin position="759"/>
        <end position="778"/>
    </location>
</feature>